<evidence type="ECO:0000256" key="2">
    <source>
        <dbReference type="PROSITE-ProRule" id="PRU00252"/>
    </source>
</evidence>
<evidence type="ECO:0000313" key="4">
    <source>
        <dbReference type="EMBL" id="WTU38098.1"/>
    </source>
</evidence>
<dbReference type="SUPFAM" id="SSF50249">
    <property type="entry name" value="Nucleic acid-binding proteins"/>
    <property type="match status" value="1"/>
</dbReference>
<feature type="region of interest" description="Disordered" evidence="3">
    <location>
        <begin position="114"/>
        <end position="185"/>
    </location>
</feature>
<dbReference type="InterPro" id="IPR000424">
    <property type="entry name" value="Primosome_PriB/ssb"/>
</dbReference>
<dbReference type="EMBL" id="CP108253">
    <property type="protein sequence ID" value="WTU45261.1"/>
    <property type="molecule type" value="Genomic_DNA"/>
</dbReference>
<evidence type="ECO:0000256" key="1">
    <source>
        <dbReference type="ARBA" id="ARBA00023125"/>
    </source>
</evidence>
<keyword evidence="1 2" id="KW-0238">DNA-binding</keyword>
<protein>
    <submittedName>
        <fullName evidence="4">Single-stranded DNA-binding protein</fullName>
    </submittedName>
</protein>
<dbReference type="Gene3D" id="2.40.50.140">
    <property type="entry name" value="Nucleic acid-binding proteins"/>
    <property type="match status" value="1"/>
</dbReference>
<accession>A0AAU2GSF2</accession>
<dbReference type="EMBL" id="CP108253">
    <property type="protein sequence ID" value="WTU38098.1"/>
    <property type="molecule type" value="Genomic_DNA"/>
</dbReference>
<sequence length="185" mass="19688">MSPPTTHVSGTVTSDVECRFTASGLAVCRFQLAQTSRQWDPATQTWRDGNPITYICTAWRNLARNATESLTRGVTVLATGRITATKDNSIHLSLDDLGISLRQRIAYTETSLPSPAAAAPITAPEAPRPAPPRAAPAALSQPGRPPAWWEQQRSSGWCSTTTATDNGTSPPPPPPTSTSDSALPR</sequence>
<evidence type="ECO:0000313" key="5">
    <source>
        <dbReference type="EMBL" id="WTU45261.1"/>
    </source>
</evidence>
<dbReference type="Pfam" id="PF00436">
    <property type="entry name" value="SSB"/>
    <property type="match status" value="1"/>
</dbReference>
<dbReference type="GO" id="GO:0003697">
    <property type="term" value="F:single-stranded DNA binding"/>
    <property type="evidence" value="ECO:0007669"/>
    <property type="project" value="InterPro"/>
</dbReference>
<evidence type="ECO:0000256" key="3">
    <source>
        <dbReference type="SAM" id="MobiDB-lite"/>
    </source>
</evidence>
<name>A0AAU2GSF2_9ACTN</name>
<feature type="compositionally biased region" description="Low complexity" evidence="3">
    <location>
        <begin position="114"/>
        <end position="125"/>
    </location>
</feature>
<gene>
    <name evidence="4" type="ORF">OHV25_00100</name>
    <name evidence="5" type="ORF">OHV25_39740</name>
</gene>
<dbReference type="CDD" id="cd04496">
    <property type="entry name" value="SSB_OBF"/>
    <property type="match status" value="1"/>
</dbReference>
<dbReference type="PROSITE" id="PS50935">
    <property type="entry name" value="SSB"/>
    <property type="match status" value="1"/>
</dbReference>
<dbReference type="AlphaFoldDB" id="A0AAU2GSF2"/>
<organism evidence="4">
    <name type="scientific">Streptomyces sp. NBC_00060</name>
    <dbReference type="NCBI Taxonomy" id="2975636"/>
    <lineage>
        <taxon>Bacteria</taxon>
        <taxon>Bacillati</taxon>
        <taxon>Actinomycetota</taxon>
        <taxon>Actinomycetes</taxon>
        <taxon>Kitasatosporales</taxon>
        <taxon>Streptomycetaceae</taxon>
        <taxon>Streptomyces</taxon>
    </lineage>
</organism>
<reference evidence="4" key="1">
    <citation type="submission" date="2022-10" db="EMBL/GenBank/DDBJ databases">
        <title>The complete genomes of actinobacterial strains from the NBC collection.</title>
        <authorList>
            <person name="Joergensen T.S."/>
            <person name="Alvarez Arevalo M."/>
            <person name="Sterndorff E.B."/>
            <person name="Faurdal D."/>
            <person name="Vuksanovic O."/>
            <person name="Mourched A.-S."/>
            <person name="Charusanti P."/>
            <person name="Shaw S."/>
            <person name="Blin K."/>
            <person name="Weber T."/>
        </authorList>
    </citation>
    <scope>NUCLEOTIDE SEQUENCE</scope>
    <source>
        <strain evidence="4">NBC_00060</strain>
    </source>
</reference>
<proteinExistence type="predicted"/>
<dbReference type="InterPro" id="IPR012340">
    <property type="entry name" value="NA-bd_OB-fold"/>
</dbReference>
<feature type="compositionally biased region" description="Polar residues" evidence="3">
    <location>
        <begin position="151"/>
        <end position="167"/>
    </location>
</feature>